<organism evidence="2 3">
    <name type="scientific">Daphnia pulex</name>
    <name type="common">Water flea</name>
    <dbReference type="NCBI Taxonomy" id="6669"/>
    <lineage>
        <taxon>Eukaryota</taxon>
        <taxon>Metazoa</taxon>
        <taxon>Ecdysozoa</taxon>
        <taxon>Arthropoda</taxon>
        <taxon>Crustacea</taxon>
        <taxon>Branchiopoda</taxon>
        <taxon>Diplostraca</taxon>
        <taxon>Cladocera</taxon>
        <taxon>Anomopoda</taxon>
        <taxon>Daphniidae</taxon>
        <taxon>Daphnia</taxon>
    </lineage>
</organism>
<keyword evidence="3" id="KW-1185">Reference proteome</keyword>
<proteinExistence type="predicted"/>
<dbReference type="OrthoDB" id="6379939at2759"/>
<feature type="region of interest" description="Disordered" evidence="1">
    <location>
        <begin position="215"/>
        <end position="255"/>
    </location>
</feature>
<dbReference type="HOGENOM" id="CLU_1090939_0_0_1"/>
<evidence type="ECO:0000256" key="1">
    <source>
        <dbReference type="SAM" id="MobiDB-lite"/>
    </source>
</evidence>
<feature type="compositionally biased region" description="Basic residues" evidence="1">
    <location>
        <begin position="221"/>
        <end position="233"/>
    </location>
</feature>
<dbReference type="InParanoid" id="E9HWJ3"/>
<name>E9HWJ3_DAPPU</name>
<gene>
    <name evidence="2" type="ORF">DAPPUDRAFT_267462</name>
</gene>
<accession>E9HWJ3</accession>
<reference evidence="2 3" key="1">
    <citation type="journal article" date="2011" name="Science">
        <title>The ecoresponsive genome of Daphnia pulex.</title>
        <authorList>
            <person name="Colbourne J.K."/>
            <person name="Pfrender M.E."/>
            <person name="Gilbert D."/>
            <person name="Thomas W.K."/>
            <person name="Tucker A."/>
            <person name="Oakley T.H."/>
            <person name="Tokishita S."/>
            <person name="Aerts A."/>
            <person name="Arnold G.J."/>
            <person name="Basu M.K."/>
            <person name="Bauer D.J."/>
            <person name="Caceres C.E."/>
            <person name="Carmel L."/>
            <person name="Casola C."/>
            <person name="Choi J.H."/>
            <person name="Detter J.C."/>
            <person name="Dong Q."/>
            <person name="Dusheyko S."/>
            <person name="Eads B.D."/>
            <person name="Frohlich T."/>
            <person name="Geiler-Samerotte K.A."/>
            <person name="Gerlach D."/>
            <person name="Hatcher P."/>
            <person name="Jogdeo S."/>
            <person name="Krijgsveld J."/>
            <person name="Kriventseva E.V."/>
            <person name="Kultz D."/>
            <person name="Laforsch C."/>
            <person name="Lindquist E."/>
            <person name="Lopez J."/>
            <person name="Manak J.R."/>
            <person name="Muller J."/>
            <person name="Pangilinan J."/>
            <person name="Patwardhan R.P."/>
            <person name="Pitluck S."/>
            <person name="Pritham E.J."/>
            <person name="Rechtsteiner A."/>
            <person name="Rho M."/>
            <person name="Rogozin I.B."/>
            <person name="Sakarya O."/>
            <person name="Salamov A."/>
            <person name="Schaack S."/>
            <person name="Shapiro H."/>
            <person name="Shiga Y."/>
            <person name="Skalitzky C."/>
            <person name="Smith Z."/>
            <person name="Souvorov A."/>
            <person name="Sung W."/>
            <person name="Tang Z."/>
            <person name="Tsuchiya D."/>
            <person name="Tu H."/>
            <person name="Vos H."/>
            <person name="Wang M."/>
            <person name="Wolf Y.I."/>
            <person name="Yamagata H."/>
            <person name="Yamada T."/>
            <person name="Ye Y."/>
            <person name="Shaw J.R."/>
            <person name="Andrews J."/>
            <person name="Crease T.J."/>
            <person name="Tang H."/>
            <person name="Lucas S.M."/>
            <person name="Robertson H.M."/>
            <person name="Bork P."/>
            <person name="Koonin E.V."/>
            <person name="Zdobnov E.M."/>
            <person name="Grigoriev I.V."/>
            <person name="Lynch M."/>
            <person name="Boore J.L."/>
        </authorList>
    </citation>
    <scope>NUCLEOTIDE SEQUENCE [LARGE SCALE GENOMIC DNA]</scope>
</reference>
<feature type="compositionally biased region" description="Polar residues" evidence="1">
    <location>
        <begin position="236"/>
        <end position="255"/>
    </location>
</feature>
<dbReference type="AlphaFoldDB" id="E9HWJ3"/>
<evidence type="ECO:0000313" key="2">
    <source>
        <dbReference type="EMBL" id="EFX63887.1"/>
    </source>
</evidence>
<evidence type="ECO:0000313" key="3">
    <source>
        <dbReference type="Proteomes" id="UP000000305"/>
    </source>
</evidence>
<protein>
    <submittedName>
        <fullName evidence="2">Uncharacterized protein</fullName>
    </submittedName>
</protein>
<dbReference type="KEGG" id="dpx:DAPPUDRAFT_267462"/>
<sequence length="255" mass="29151">MVALQLKTPPGMAMVKMGLGASNRSPGETYTSPIALACVGKTFMSFHVDLDFVTIDQEHYNLSFIILKNPKSPNAWTQFFRRTPWNTDVPVPQSFFQLDLDTQGLHVYHPCAPFYLTEDECSTWLTWSTVKPNQEGDEIRMLHFKIDPNDVKDSKELKTGISAHVQHALWAEQTSITNPPTLGNLSRMEILVKQAINSQLRNFPQTVVNRIRNELREIGQRRKSRSPERRRHSPDKNQSPSPPVNQTQQNPFQTL</sequence>
<dbReference type="Proteomes" id="UP000000305">
    <property type="component" value="Unassembled WGS sequence"/>
</dbReference>
<dbReference type="EMBL" id="GL732931">
    <property type="protein sequence ID" value="EFX63887.1"/>
    <property type="molecule type" value="Genomic_DNA"/>
</dbReference>